<protein>
    <submittedName>
        <fullName evidence="1">Uncharacterized protein</fullName>
    </submittedName>
</protein>
<accession>A0A166CS13</accession>
<dbReference type="AlphaFoldDB" id="A0A166CS13"/>
<evidence type="ECO:0000313" key="2">
    <source>
        <dbReference type="Proteomes" id="UP000077275"/>
    </source>
</evidence>
<comment type="caution">
    <text evidence="1">The sequence shown here is derived from an EMBL/GenBank/DDBJ whole genome shotgun (WGS) entry which is preliminary data.</text>
</comment>
<sequence length="83" mass="9220">MKKRNYTIIALLLILLGAATFAASFFVFQGDEKGVCEQCKMLNCHEHATGDNYCCEMCEMGEGSKCDCDMPTSNNETDNMDMS</sequence>
<dbReference type="RefSeq" id="WP_067260453.1">
    <property type="nucleotide sequence ID" value="NZ_LWMW01000147.1"/>
</dbReference>
<keyword evidence="2" id="KW-1185">Reference proteome</keyword>
<name>A0A166CS13_9EURY</name>
<proteinExistence type="predicted"/>
<gene>
    <name evidence="1" type="ORF">MBCUT_19300</name>
</gene>
<dbReference type="PATRIC" id="fig|47311.3.peg.2101"/>
<dbReference type="Proteomes" id="UP000077275">
    <property type="component" value="Unassembled WGS sequence"/>
</dbReference>
<dbReference type="OrthoDB" id="378641at2157"/>
<evidence type="ECO:0000313" key="1">
    <source>
        <dbReference type="EMBL" id="KZX14802.1"/>
    </source>
</evidence>
<reference evidence="1 2" key="1">
    <citation type="submission" date="2016-04" db="EMBL/GenBank/DDBJ databases">
        <title>Genome sequence of Methanobrevibacter cuticularis DSM 11139.</title>
        <authorList>
            <person name="Poehlein A."/>
            <person name="Seedorf H."/>
            <person name="Daniel R."/>
        </authorList>
    </citation>
    <scope>NUCLEOTIDE SEQUENCE [LARGE SCALE GENOMIC DNA]</scope>
    <source>
        <strain evidence="1 2">DSM 11139</strain>
    </source>
</reference>
<organism evidence="1 2">
    <name type="scientific">Methanobrevibacter cuticularis</name>
    <dbReference type="NCBI Taxonomy" id="47311"/>
    <lineage>
        <taxon>Archaea</taxon>
        <taxon>Methanobacteriati</taxon>
        <taxon>Methanobacteriota</taxon>
        <taxon>Methanomada group</taxon>
        <taxon>Methanobacteria</taxon>
        <taxon>Methanobacteriales</taxon>
        <taxon>Methanobacteriaceae</taxon>
        <taxon>Methanobrevibacter</taxon>
    </lineage>
</organism>
<dbReference type="EMBL" id="LWMW01000147">
    <property type="protein sequence ID" value="KZX14802.1"/>
    <property type="molecule type" value="Genomic_DNA"/>
</dbReference>